<dbReference type="EMBL" id="PVTV01000015">
    <property type="protein sequence ID" value="PRY97275.1"/>
    <property type="molecule type" value="Genomic_DNA"/>
</dbReference>
<organism evidence="1 2">
    <name type="scientific">Jezberella montanilacus</name>
    <dbReference type="NCBI Taxonomy" id="323426"/>
    <lineage>
        <taxon>Bacteria</taxon>
        <taxon>Pseudomonadati</taxon>
        <taxon>Pseudomonadota</taxon>
        <taxon>Betaproteobacteria</taxon>
        <taxon>Burkholderiales</taxon>
        <taxon>Alcaligenaceae</taxon>
        <taxon>Jezberella</taxon>
    </lineage>
</organism>
<keyword evidence="2" id="KW-1185">Reference proteome</keyword>
<name>A0A2T0XED0_9BURK</name>
<proteinExistence type="predicted"/>
<sequence length="262" mass="28876">MANAPVYYALAQAQFNPVAAMAKYVGEVQDILRRDGYTSFEPHQVAHLQLTAAPGQASSEPQVAHTTSWLITKGDRASGFILSAASITFHSTHYETSKEFIPELLRGLKAVHKVVGLEHISRLGLRYLDAVLPQSDETIEQYLADGLLGVHFGATQRYALNESVFETQSAPLVTRGTLVARVHRMTSPLGYPPDMLPSGLIPMPKFDIKDATPHAVIDTDHFVEGRMSLDFEKIDEQLVSLHATMKLVFDATVKDHARAVWA</sequence>
<dbReference type="NCBIfam" id="TIGR04255">
    <property type="entry name" value="sporadTIGR04255"/>
    <property type="match status" value="1"/>
</dbReference>
<dbReference type="InterPro" id="IPR026349">
    <property type="entry name" value="CHP04255"/>
</dbReference>
<dbReference type="AlphaFoldDB" id="A0A2T0XED0"/>
<accession>A0A2T0XED0</accession>
<dbReference type="Proteomes" id="UP000238308">
    <property type="component" value="Unassembled WGS sequence"/>
</dbReference>
<dbReference type="OrthoDB" id="9128512at2"/>
<evidence type="ECO:0000313" key="2">
    <source>
        <dbReference type="Proteomes" id="UP000238308"/>
    </source>
</evidence>
<gene>
    <name evidence="1" type="ORF">BCM14_2419</name>
</gene>
<evidence type="ECO:0000313" key="1">
    <source>
        <dbReference type="EMBL" id="PRY97275.1"/>
    </source>
</evidence>
<comment type="caution">
    <text evidence="1">The sequence shown here is derived from an EMBL/GenBank/DDBJ whole genome shotgun (WGS) entry which is preliminary data.</text>
</comment>
<reference evidence="1 2" key="1">
    <citation type="submission" date="2018-03" db="EMBL/GenBank/DDBJ databases">
        <title>Genomic Encyclopedia of Type Strains, Phase III (KMG-III): the genomes of soil and plant-associated and newly described type strains.</title>
        <authorList>
            <person name="Whitman W."/>
        </authorList>
    </citation>
    <scope>NUCLEOTIDE SEQUENCE [LARGE SCALE GENOMIC DNA]</scope>
    <source>
        <strain evidence="1 2">MWH-P2sevCIIIb</strain>
    </source>
</reference>
<protein>
    <submittedName>
        <fullName evidence="1">Uncharacterized protein (TIGR04255 family)</fullName>
    </submittedName>
</protein>